<evidence type="ECO:0000256" key="4">
    <source>
        <dbReference type="ARBA" id="ARBA00023134"/>
    </source>
</evidence>
<dbReference type="RefSeq" id="WP_182538094.1">
    <property type="nucleotide sequence ID" value="NZ_JACJIP010000028.1"/>
</dbReference>
<evidence type="ECO:0000259" key="7">
    <source>
        <dbReference type="Pfam" id="PF00350"/>
    </source>
</evidence>
<feature type="coiled-coil region" evidence="6">
    <location>
        <begin position="325"/>
        <end position="379"/>
    </location>
</feature>
<dbReference type="InterPro" id="IPR027094">
    <property type="entry name" value="Mitofusin_fam"/>
</dbReference>
<dbReference type="PANTHER" id="PTHR10465:SF0">
    <property type="entry name" value="SARCALUMENIN"/>
    <property type="match status" value="1"/>
</dbReference>
<accession>A0A7W3SVY8</accession>
<dbReference type="CDD" id="cd09912">
    <property type="entry name" value="DLP_2"/>
    <property type="match status" value="1"/>
</dbReference>
<evidence type="ECO:0000256" key="5">
    <source>
        <dbReference type="ARBA" id="ARBA00023136"/>
    </source>
</evidence>
<evidence type="ECO:0000256" key="6">
    <source>
        <dbReference type="SAM" id="Coils"/>
    </source>
</evidence>
<dbReference type="Gene3D" id="3.40.50.300">
    <property type="entry name" value="P-loop containing nucleotide triphosphate hydrolases"/>
    <property type="match status" value="1"/>
</dbReference>
<dbReference type="PANTHER" id="PTHR10465">
    <property type="entry name" value="TRANSMEMBRANE GTPASE FZO1"/>
    <property type="match status" value="1"/>
</dbReference>
<dbReference type="Proteomes" id="UP000567067">
    <property type="component" value="Unassembled WGS sequence"/>
</dbReference>
<name>A0A7W3SVY8_9BACL</name>
<evidence type="ECO:0000313" key="8">
    <source>
        <dbReference type="EMBL" id="MBA9087271.1"/>
    </source>
</evidence>
<evidence type="ECO:0000256" key="2">
    <source>
        <dbReference type="ARBA" id="ARBA00022741"/>
    </source>
</evidence>
<evidence type="ECO:0000256" key="3">
    <source>
        <dbReference type="ARBA" id="ARBA00022801"/>
    </source>
</evidence>
<feature type="coiled-coil region" evidence="6">
    <location>
        <begin position="695"/>
        <end position="750"/>
    </location>
</feature>
<dbReference type="EMBL" id="JACJIP010000028">
    <property type="protein sequence ID" value="MBA9087271.1"/>
    <property type="molecule type" value="Genomic_DNA"/>
</dbReference>
<keyword evidence="5" id="KW-0472">Membrane</keyword>
<reference evidence="8 9" key="1">
    <citation type="submission" date="2020-08" db="EMBL/GenBank/DDBJ databases">
        <title>Genomic Encyclopedia of Type Strains, Phase III (KMG-III): the genomes of soil and plant-associated and newly described type strains.</title>
        <authorList>
            <person name="Whitman W."/>
        </authorList>
    </citation>
    <scope>NUCLEOTIDE SEQUENCE [LARGE SCALE GENOMIC DNA]</scope>
    <source>
        <strain evidence="8 9">CECT 8693</strain>
    </source>
</reference>
<keyword evidence="4" id="KW-0342">GTP-binding</keyword>
<dbReference type="InterPro" id="IPR045063">
    <property type="entry name" value="Dynamin_N"/>
</dbReference>
<dbReference type="GO" id="GO:0016020">
    <property type="term" value="C:membrane"/>
    <property type="evidence" value="ECO:0007669"/>
    <property type="project" value="UniProtKB-SubCell"/>
</dbReference>
<gene>
    <name evidence="8" type="ORF">FHR92_003755</name>
</gene>
<dbReference type="AlphaFoldDB" id="A0A7W3SVY8"/>
<dbReference type="GO" id="GO:0005525">
    <property type="term" value="F:GTP binding"/>
    <property type="evidence" value="ECO:0007669"/>
    <property type="project" value="UniProtKB-KW"/>
</dbReference>
<comment type="caution">
    <text evidence="8">The sequence shown here is derived from an EMBL/GenBank/DDBJ whole genome shotgun (WGS) entry which is preliminary data.</text>
</comment>
<keyword evidence="6" id="KW-0175">Coiled coil</keyword>
<sequence length="752" mass="87658">MIISRQQFRNKLETVKQVLREHLLYAQQVTDRLAAHLDFHQDVQELQQLRSNLAQGRFEIVVVGEFSTGKSTFINALIGRKVLPSKAQPTTATINYIRHAKENPHGTEEAIVFFEKGHSEHVPFQQLEQYVTEMSTLFSVVDEISHVDLYVDSPYLEDGVVIVDTPGMQSLHKKHDEITRKQIAVSNASIFLFNINHAATRTEFMFISEIQKSLDRIFFVANRCDEVDISEQSVESVVASIEGKLQHNDFFKVKSGYANVYPVSAAKALYQRIGGELATEKEHVDAARYGQFEEKLWTYLTQGEKAREMLVQPLQRMSLFYEKLLNGLEEKMQLLRGELNVDELRDSIERLQQQIETRRMALSDEKERLHLELRALKDRFRSDFEAEAQAVTDDLKRESHIQHIDDYEEFREQILSHIRTAYTGCVEQASERFKERLASLVLKYTDRFDDELVGQFGSWQGQIGRQLELRSFKQRHSAELERLKQEQKEVLQEIAAAQGLQDEFTETVSAYHHDDLLEQRRQREEELHQTRYKMTLHQLNETPQYVEEVQKREREGIIGWFKNKFVGPEEVPIRVKNEDRKSLQETMQALEHKYDATMKELDIRKKAPGLSAEEAQRRILAAEQKENQLKEQYKALRNEITRKMMQINEDQLKLLTREIENAITTAGHQVIRSYDSIITALHGEHMVNYAFDMHIRQHDQEIVEMNARIQEHEALIHINKQKQDELLGLLSELHSELSGKTEELQALQAQLA</sequence>
<evidence type="ECO:0000256" key="1">
    <source>
        <dbReference type="ARBA" id="ARBA00004370"/>
    </source>
</evidence>
<dbReference type="InterPro" id="IPR027417">
    <property type="entry name" value="P-loop_NTPase"/>
</dbReference>
<keyword evidence="2" id="KW-0547">Nucleotide-binding</keyword>
<feature type="domain" description="Dynamin N-terminal" evidence="7">
    <location>
        <begin position="60"/>
        <end position="222"/>
    </location>
</feature>
<dbReference type="SUPFAM" id="SSF52540">
    <property type="entry name" value="P-loop containing nucleoside triphosphate hydrolases"/>
    <property type="match status" value="1"/>
</dbReference>
<keyword evidence="9" id="KW-1185">Reference proteome</keyword>
<evidence type="ECO:0000313" key="9">
    <source>
        <dbReference type="Proteomes" id="UP000567067"/>
    </source>
</evidence>
<dbReference type="GO" id="GO:0003924">
    <property type="term" value="F:GTPase activity"/>
    <property type="evidence" value="ECO:0007669"/>
    <property type="project" value="InterPro"/>
</dbReference>
<organism evidence="8 9">
    <name type="scientific">Fontibacillus solani</name>
    <dbReference type="NCBI Taxonomy" id="1572857"/>
    <lineage>
        <taxon>Bacteria</taxon>
        <taxon>Bacillati</taxon>
        <taxon>Bacillota</taxon>
        <taxon>Bacilli</taxon>
        <taxon>Bacillales</taxon>
        <taxon>Paenibacillaceae</taxon>
        <taxon>Fontibacillus</taxon>
    </lineage>
</organism>
<protein>
    <submittedName>
        <fullName evidence="8">Small GTP-binding protein</fullName>
    </submittedName>
</protein>
<dbReference type="Pfam" id="PF00350">
    <property type="entry name" value="Dynamin_N"/>
    <property type="match status" value="1"/>
</dbReference>
<keyword evidence="3" id="KW-0378">Hydrolase</keyword>
<comment type="subcellular location">
    <subcellularLocation>
        <location evidence="1">Membrane</location>
    </subcellularLocation>
</comment>
<feature type="coiled-coil region" evidence="6">
    <location>
        <begin position="469"/>
        <end position="503"/>
    </location>
</feature>
<proteinExistence type="predicted"/>
<feature type="coiled-coil region" evidence="6">
    <location>
        <begin position="573"/>
        <end position="665"/>
    </location>
</feature>